<reference evidence="4" key="1">
    <citation type="submission" date="2018-05" db="EMBL/GenBank/DDBJ databases">
        <title>Whole genome of Theropithecus gelada.</title>
        <authorList>
            <person name="Chiou K.L."/>
            <person name="Snyder-Mackler N."/>
        </authorList>
    </citation>
    <scope>NUCLEOTIDE SEQUENCE [LARGE SCALE GENOMIC DNA]</scope>
</reference>
<evidence type="ECO:0000256" key="2">
    <source>
        <dbReference type="ARBA" id="ARBA00022980"/>
    </source>
</evidence>
<accession>A0A8D2F0J1</accession>
<dbReference type="NCBIfam" id="TIGR00030">
    <property type="entry name" value="S21p"/>
    <property type="match status" value="1"/>
</dbReference>
<evidence type="ECO:0000313" key="5">
    <source>
        <dbReference type="Proteomes" id="UP000694411"/>
    </source>
</evidence>
<dbReference type="Proteomes" id="UP000694411">
    <property type="component" value="Chromosome 1"/>
</dbReference>
<dbReference type="GO" id="GO:0006412">
    <property type="term" value="P:translation"/>
    <property type="evidence" value="ECO:0007669"/>
    <property type="project" value="InterPro"/>
</dbReference>
<keyword evidence="2" id="KW-0689">Ribosomal protein</keyword>
<dbReference type="AlphaFoldDB" id="A0A8D2F0J1"/>
<dbReference type="Ensembl" id="ENSTGET00000017743.1">
    <property type="protein sequence ID" value="ENSTGEP00000014802.1"/>
    <property type="gene ID" value="ENSTGEG00000012035.1"/>
</dbReference>
<dbReference type="GO" id="GO:1990904">
    <property type="term" value="C:ribonucleoprotein complex"/>
    <property type="evidence" value="ECO:0007669"/>
    <property type="project" value="UniProtKB-KW"/>
</dbReference>
<name>A0A8D2F0J1_THEGE</name>
<dbReference type="InterPro" id="IPR001911">
    <property type="entry name" value="Ribosomal_bS21"/>
</dbReference>
<proteinExistence type="inferred from homology"/>
<evidence type="ECO:0000256" key="1">
    <source>
        <dbReference type="ARBA" id="ARBA00006640"/>
    </source>
</evidence>
<sequence length="87" mass="10150">MAKHLKFIARTVMVWERNMEGAYRTLSRILTMDRLIEGTKPRQYYEKPCRRQQGKATKELGQNTADLAKSPLTLHPILNWEGKSLSF</sequence>
<dbReference type="PANTHER" id="PTHR21109:SF0">
    <property type="entry name" value="SMALL RIBOSOMAL SUBUNIT PROTEIN BS21M"/>
    <property type="match status" value="1"/>
</dbReference>
<keyword evidence="5" id="KW-1185">Reference proteome</keyword>
<reference evidence="4" key="3">
    <citation type="submission" date="2025-09" db="UniProtKB">
        <authorList>
            <consortium name="Ensembl"/>
        </authorList>
    </citation>
    <scope>IDENTIFICATION</scope>
</reference>
<dbReference type="GO" id="GO:0005840">
    <property type="term" value="C:ribosome"/>
    <property type="evidence" value="ECO:0007669"/>
    <property type="project" value="UniProtKB-KW"/>
</dbReference>
<protein>
    <submittedName>
        <fullName evidence="4">Uncharacterized protein</fullName>
    </submittedName>
</protein>
<evidence type="ECO:0000313" key="4">
    <source>
        <dbReference type="Ensembl" id="ENSTGEP00000014802.1"/>
    </source>
</evidence>
<evidence type="ECO:0000256" key="3">
    <source>
        <dbReference type="ARBA" id="ARBA00023274"/>
    </source>
</evidence>
<comment type="similarity">
    <text evidence="1">Belongs to the bacterial ribosomal protein bS21 family.</text>
</comment>
<reference evidence="4" key="2">
    <citation type="submission" date="2025-08" db="UniProtKB">
        <authorList>
            <consortium name="Ensembl"/>
        </authorList>
    </citation>
    <scope>IDENTIFICATION</scope>
</reference>
<organism evidence="4 5">
    <name type="scientific">Theropithecus gelada</name>
    <name type="common">Gelada baboon</name>
    <dbReference type="NCBI Taxonomy" id="9565"/>
    <lineage>
        <taxon>Eukaryota</taxon>
        <taxon>Metazoa</taxon>
        <taxon>Chordata</taxon>
        <taxon>Craniata</taxon>
        <taxon>Vertebrata</taxon>
        <taxon>Euteleostomi</taxon>
        <taxon>Mammalia</taxon>
        <taxon>Eutheria</taxon>
        <taxon>Euarchontoglires</taxon>
        <taxon>Primates</taxon>
        <taxon>Haplorrhini</taxon>
        <taxon>Catarrhini</taxon>
        <taxon>Cercopithecidae</taxon>
        <taxon>Cercopithecinae</taxon>
        <taxon>Theropithecus</taxon>
    </lineage>
</organism>
<dbReference type="GO" id="GO:0003735">
    <property type="term" value="F:structural constituent of ribosome"/>
    <property type="evidence" value="ECO:0007669"/>
    <property type="project" value="InterPro"/>
</dbReference>
<keyword evidence="3" id="KW-0687">Ribonucleoprotein</keyword>
<dbReference type="PANTHER" id="PTHR21109">
    <property type="entry name" value="MITOCHONDRIAL 28S RIBOSOMAL PROTEIN S21"/>
    <property type="match status" value="1"/>
</dbReference>